<dbReference type="InterPro" id="IPR033738">
    <property type="entry name" value="AsnB_N"/>
</dbReference>
<dbReference type="GO" id="GO:0005524">
    <property type="term" value="F:ATP binding"/>
    <property type="evidence" value="ECO:0007669"/>
    <property type="project" value="UniProtKB-KW"/>
</dbReference>
<dbReference type="PANTHER" id="PTHR43284:SF1">
    <property type="entry name" value="ASPARAGINE SYNTHETASE"/>
    <property type="match status" value="1"/>
</dbReference>
<feature type="domain" description="Glutamine amidotransferase type-2" evidence="9">
    <location>
        <begin position="2"/>
        <end position="229"/>
    </location>
</feature>
<keyword evidence="5 8" id="KW-0067">ATP-binding</keyword>
<keyword evidence="4 8" id="KW-0547">Nucleotide-binding</keyword>
<dbReference type="Proteomes" id="UP000319836">
    <property type="component" value="Unassembled WGS sequence"/>
</dbReference>
<comment type="catalytic activity">
    <reaction evidence="7">
        <text>L-aspartate + L-glutamine + ATP + H2O = L-asparagine + L-glutamate + AMP + diphosphate + H(+)</text>
        <dbReference type="Rhea" id="RHEA:12228"/>
        <dbReference type="ChEBI" id="CHEBI:15377"/>
        <dbReference type="ChEBI" id="CHEBI:15378"/>
        <dbReference type="ChEBI" id="CHEBI:29985"/>
        <dbReference type="ChEBI" id="CHEBI:29991"/>
        <dbReference type="ChEBI" id="CHEBI:30616"/>
        <dbReference type="ChEBI" id="CHEBI:33019"/>
        <dbReference type="ChEBI" id="CHEBI:58048"/>
        <dbReference type="ChEBI" id="CHEBI:58359"/>
        <dbReference type="ChEBI" id="CHEBI:456215"/>
        <dbReference type="EC" id="6.3.5.4"/>
    </reaction>
</comment>
<protein>
    <recommendedName>
        <fullName evidence="3">asparagine synthase (glutamine-hydrolyzing)</fullName>
        <ecNumber evidence="3">6.3.5.4</ecNumber>
    </recommendedName>
</protein>
<dbReference type="SUPFAM" id="SSF52402">
    <property type="entry name" value="Adenine nucleotide alpha hydrolases-like"/>
    <property type="match status" value="1"/>
</dbReference>
<evidence type="ECO:0000256" key="5">
    <source>
        <dbReference type="ARBA" id="ARBA00022840"/>
    </source>
</evidence>
<accession>A0A538UAW8</accession>
<dbReference type="PIRSF" id="PIRSF001589">
    <property type="entry name" value="Asn_synthetase_glu-h"/>
    <property type="match status" value="1"/>
</dbReference>
<dbReference type="InterPro" id="IPR001962">
    <property type="entry name" value="Asn_synthase"/>
</dbReference>
<evidence type="ECO:0000256" key="7">
    <source>
        <dbReference type="ARBA" id="ARBA00048741"/>
    </source>
</evidence>
<dbReference type="GO" id="GO:0004066">
    <property type="term" value="F:asparagine synthase (glutamine-hydrolyzing) activity"/>
    <property type="evidence" value="ECO:0007669"/>
    <property type="project" value="UniProtKB-EC"/>
</dbReference>
<dbReference type="InterPro" id="IPR051786">
    <property type="entry name" value="ASN_synthetase/amidase"/>
</dbReference>
<dbReference type="InterPro" id="IPR014729">
    <property type="entry name" value="Rossmann-like_a/b/a_fold"/>
</dbReference>
<evidence type="ECO:0000256" key="4">
    <source>
        <dbReference type="ARBA" id="ARBA00022741"/>
    </source>
</evidence>
<feature type="binding site" evidence="8">
    <location>
        <position position="115"/>
    </location>
    <ligand>
        <name>L-glutamine</name>
        <dbReference type="ChEBI" id="CHEBI:58359"/>
    </ligand>
</feature>
<evidence type="ECO:0000256" key="8">
    <source>
        <dbReference type="PIRSR" id="PIRSR001589-2"/>
    </source>
</evidence>
<reference evidence="10 11" key="1">
    <citation type="journal article" date="2019" name="Nat. Microbiol.">
        <title>Mediterranean grassland soil C-N compound turnover is dependent on rainfall and depth, and is mediated by genomically divergent microorganisms.</title>
        <authorList>
            <person name="Diamond S."/>
            <person name="Andeer P.F."/>
            <person name="Li Z."/>
            <person name="Crits-Christoph A."/>
            <person name="Burstein D."/>
            <person name="Anantharaman K."/>
            <person name="Lane K.R."/>
            <person name="Thomas B.C."/>
            <person name="Pan C."/>
            <person name="Northen T.R."/>
            <person name="Banfield J.F."/>
        </authorList>
    </citation>
    <scope>NUCLEOTIDE SEQUENCE [LARGE SCALE GENOMIC DNA]</scope>
    <source>
        <strain evidence="10">WS_10</strain>
    </source>
</reference>
<organism evidence="10 11">
    <name type="scientific">Eiseniibacteriota bacterium</name>
    <dbReference type="NCBI Taxonomy" id="2212470"/>
    <lineage>
        <taxon>Bacteria</taxon>
        <taxon>Candidatus Eiseniibacteriota</taxon>
    </lineage>
</organism>
<evidence type="ECO:0000256" key="6">
    <source>
        <dbReference type="ARBA" id="ARBA00022962"/>
    </source>
</evidence>
<dbReference type="GO" id="GO:0006529">
    <property type="term" value="P:asparagine biosynthetic process"/>
    <property type="evidence" value="ECO:0007669"/>
    <property type="project" value="InterPro"/>
</dbReference>
<evidence type="ECO:0000256" key="3">
    <source>
        <dbReference type="ARBA" id="ARBA00012737"/>
    </source>
</evidence>
<dbReference type="SUPFAM" id="SSF56235">
    <property type="entry name" value="N-terminal nucleophile aminohydrolases (Ntn hydrolases)"/>
    <property type="match status" value="1"/>
</dbReference>
<dbReference type="InterPro" id="IPR017932">
    <property type="entry name" value="GATase_2_dom"/>
</dbReference>
<dbReference type="NCBIfam" id="TIGR01536">
    <property type="entry name" value="asn_synth_AEB"/>
    <property type="match status" value="1"/>
</dbReference>
<dbReference type="AlphaFoldDB" id="A0A538UAW8"/>
<comment type="caution">
    <text evidence="10">The sequence shown here is derived from an EMBL/GenBank/DDBJ whole genome shotgun (WGS) entry which is preliminary data.</text>
</comment>
<evidence type="ECO:0000313" key="11">
    <source>
        <dbReference type="Proteomes" id="UP000319836"/>
    </source>
</evidence>
<evidence type="ECO:0000256" key="1">
    <source>
        <dbReference type="ARBA" id="ARBA00005187"/>
    </source>
</evidence>
<dbReference type="CDD" id="cd00712">
    <property type="entry name" value="AsnB"/>
    <property type="match status" value="1"/>
</dbReference>
<dbReference type="PANTHER" id="PTHR43284">
    <property type="entry name" value="ASPARAGINE SYNTHETASE (GLUTAMINE-HYDROLYZING)"/>
    <property type="match status" value="1"/>
</dbReference>
<dbReference type="Gene3D" id="3.40.50.620">
    <property type="entry name" value="HUPs"/>
    <property type="match status" value="1"/>
</dbReference>
<dbReference type="InterPro" id="IPR006426">
    <property type="entry name" value="Asn_synth_AEB"/>
</dbReference>
<dbReference type="EC" id="6.3.5.4" evidence="3"/>
<dbReference type="PROSITE" id="PS51278">
    <property type="entry name" value="GATASE_TYPE_2"/>
    <property type="match status" value="1"/>
</dbReference>
<name>A0A538UAW8_UNCEI</name>
<evidence type="ECO:0000259" key="9">
    <source>
        <dbReference type="PROSITE" id="PS51278"/>
    </source>
</evidence>
<evidence type="ECO:0000256" key="2">
    <source>
        <dbReference type="ARBA" id="ARBA00005752"/>
    </source>
</evidence>
<gene>
    <name evidence="10" type="primary">asnB</name>
    <name evidence="10" type="ORF">E6K80_01130</name>
</gene>
<comment type="similarity">
    <text evidence="2">Belongs to the asparagine synthetase family.</text>
</comment>
<keyword evidence="10" id="KW-0436">Ligase</keyword>
<sequence length="640" mass="71390">MCGLGGIVGAAGPGLEPVRRWGQRLAHRGPDDWGIGVLGHDALEVGRDLDRIAPGAAAILWHRRLSILDLSPAGWQPMLSPDGRHAILLNGEIYNYRELRAELESMGVRFRSRSDTEVLLEAVRAFGPDVLRRLIGMFAIAILDVPARRLLLARDPFGIKPLYYAAWDGGFAFASEQKALLDLPQVSRRANPQSVYDYLRFGLTDHGAETMVEGIRACPPAHWMEVAVDSARPEALHRYWSLDLETRFGGSFEQAAERVRELFLDSVRLHLRSDVPVGAALSGGIDSSAILLAMRTLEPDAELHAFSYVADAPDLTEERWIDLAADAAHATVHKTRARPSELMADFEALVSAQDEPFGGTSIYAQHRVFRIARDTGIKVMLDGQGADELLGGYHGLVAARLASLIRQGQWIEAARFWRRASRAPGRGALGLWAGEFLLPKALQGPFRKIVGEELLPAWLDRRWFAARGVSMQPAKYAVGASSDVLREQLHRSLTRTSLPMLLRYEDRNSMAHSIESRVPFLTPALTQFALSLPEEHLIDRDGQTKAVFRRAMRGIVPDPILDRRDKIGFATPEHAWMLELRPYVEGRLNGETAARLPMLRVAGLNASWRAFCAGPAQRDFRVWRWINLIEWAERTRADFS</sequence>
<evidence type="ECO:0000313" key="10">
    <source>
        <dbReference type="EMBL" id="TMQ73048.1"/>
    </source>
</evidence>
<dbReference type="Pfam" id="PF13537">
    <property type="entry name" value="GATase_7"/>
    <property type="match status" value="1"/>
</dbReference>
<dbReference type="Pfam" id="PF00733">
    <property type="entry name" value="Asn_synthase"/>
    <property type="match status" value="1"/>
</dbReference>
<dbReference type="GO" id="GO:0005829">
    <property type="term" value="C:cytosol"/>
    <property type="evidence" value="ECO:0007669"/>
    <property type="project" value="TreeGrafter"/>
</dbReference>
<dbReference type="Gene3D" id="3.60.20.10">
    <property type="entry name" value="Glutamine Phosphoribosylpyrophosphate, subunit 1, domain 1"/>
    <property type="match status" value="1"/>
</dbReference>
<comment type="pathway">
    <text evidence="1">Amino-acid biosynthesis; L-asparagine biosynthesis; L-asparagine from L-aspartate (L-Gln route): step 1/1.</text>
</comment>
<dbReference type="CDD" id="cd01991">
    <property type="entry name" value="Asn_synthase_B_C"/>
    <property type="match status" value="1"/>
</dbReference>
<proteinExistence type="inferred from homology"/>
<keyword evidence="6" id="KW-0315">Glutamine amidotransferase</keyword>
<dbReference type="EMBL" id="VBPA01000026">
    <property type="protein sequence ID" value="TMQ73048.1"/>
    <property type="molecule type" value="Genomic_DNA"/>
</dbReference>
<dbReference type="InterPro" id="IPR029055">
    <property type="entry name" value="Ntn_hydrolases_N"/>
</dbReference>